<comment type="caution">
    <text evidence="7">The sequence shown here is derived from an EMBL/GenBank/DDBJ whole genome shotgun (WGS) entry which is preliminary data.</text>
</comment>
<evidence type="ECO:0008006" key="9">
    <source>
        <dbReference type="Google" id="ProtNLM"/>
    </source>
</evidence>
<feature type="transmembrane region" description="Helical" evidence="6">
    <location>
        <begin position="166"/>
        <end position="187"/>
    </location>
</feature>
<protein>
    <recommendedName>
        <fullName evidence="9">Flippase-like domain-containing protein</fullName>
    </recommendedName>
</protein>
<keyword evidence="2" id="KW-1003">Cell membrane</keyword>
<comment type="subcellular location">
    <subcellularLocation>
        <location evidence="1">Cell membrane</location>
        <topology evidence="1">Multi-pass membrane protein</topology>
    </subcellularLocation>
</comment>
<feature type="transmembrane region" description="Helical" evidence="6">
    <location>
        <begin position="18"/>
        <end position="36"/>
    </location>
</feature>
<reference evidence="7 8" key="1">
    <citation type="journal article" date="2012" name="Genet. Mol. Biol.">
        <title>Analysis of 16S rRNA and mxaF genes revealing insights into Methylobacterium niche-specific plant association.</title>
        <authorList>
            <person name="Dourado M.N."/>
            <person name="Andreote F.D."/>
            <person name="Dini-Andreote F."/>
            <person name="Conti R."/>
            <person name="Araujo J.M."/>
            <person name="Araujo W.L."/>
        </authorList>
    </citation>
    <scope>NUCLEOTIDE SEQUENCE [LARGE SCALE GENOMIC DNA]</scope>
    <source>
        <strain evidence="7 8">TC3-10</strain>
    </source>
</reference>
<dbReference type="Proteomes" id="UP001355206">
    <property type="component" value="Unassembled WGS sequence"/>
</dbReference>
<dbReference type="InterPro" id="IPR022791">
    <property type="entry name" value="L-PG_synthase/AglD"/>
</dbReference>
<gene>
    <name evidence="7" type="ORF">MOTC310_08705</name>
</gene>
<evidence type="ECO:0000256" key="5">
    <source>
        <dbReference type="ARBA" id="ARBA00023136"/>
    </source>
</evidence>
<keyword evidence="5 6" id="KW-0472">Membrane</keyword>
<dbReference type="PANTHER" id="PTHR39087">
    <property type="entry name" value="UPF0104 MEMBRANE PROTEIN MJ1595"/>
    <property type="match status" value="1"/>
</dbReference>
<evidence type="ECO:0000256" key="1">
    <source>
        <dbReference type="ARBA" id="ARBA00004651"/>
    </source>
</evidence>
<feature type="transmembrane region" description="Helical" evidence="6">
    <location>
        <begin position="261"/>
        <end position="277"/>
    </location>
</feature>
<dbReference type="Pfam" id="PF03706">
    <property type="entry name" value="LPG_synthase_TM"/>
    <property type="match status" value="1"/>
</dbReference>
<feature type="transmembrane region" description="Helical" evidence="6">
    <location>
        <begin position="137"/>
        <end position="154"/>
    </location>
</feature>
<feature type="transmembrane region" description="Helical" evidence="6">
    <location>
        <begin position="289"/>
        <end position="310"/>
    </location>
</feature>
<sequence length="359" mass="38258">MRGDLGHSTPAQAGVARLIRPLLGVGISLVFVYLAIRNLSWPQIRDALAAVDLRYAPVALACLALGYAARITRWWIMLLPTRSTLLWRQAAAPYLISIAANNVLPFRMGDIMRLFAFRGQVGLEASRVAGTLLVERLLDLFALLAIFVLVLPFVPTSESAERIASLARWAAACGGLAIIALILVAVLERLVVRRLEAHPLTQAIPLAPKVLATVTSLSDTLRAIGRPSRILSLCLLSAAAWLCEGGVFVVAARAAAVPLDVPGAFFSLAVATLSTLLPSSPGYVGTFHFFAMQAALTFGAMPAAAAAFAIVVHFALWAPTTLAGALAVLARGARRPRDWSIGLRPMKTDTLLPARFDDA</sequence>
<evidence type="ECO:0000256" key="4">
    <source>
        <dbReference type="ARBA" id="ARBA00022989"/>
    </source>
</evidence>
<evidence type="ECO:0000313" key="8">
    <source>
        <dbReference type="Proteomes" id="UP001355206"/>
    </source>
</evidence>
<keyword evidence="4 6" id="KW-1133">Transmembrane helix</keyword>
<dbReference type="PANTHER" id="PTHR39087:SF2">
    <property type="entry name" value="UPF0104 MEMBRANE PROTEIN MJ1595"/>
    <property type="match status" value="1"/>
</dbReference>
<organism evidence="7 8">
    <name type="scientific">Methylobacterium oryzae</name>
    <dbReference type="NCBI Taxonomy" id="334852"/>
    <lineage>
        <taxon>Bacteria</taxon>
        <taxon>Pseudomonadati</taxon>
        <taxon>Pseudomonadota</taxon>
        <taxon>Alphaproteobacteria</taxon>
        <taxon>Hyphomicrobiales</taxon>
        <taxon>Methylobacteriaceae</taxon>
        <taxon>Methylobacterium</taxon>
    </lineage>
</organism>
<accession>A0ABU7TLG5</accession>
<name>A0ABU7TLG5_9HYPH</name>
<keyword evidence="3 6" id="KW-0812">Transmembrane</keyword>
<evidence type="ECO:0000313" key="7">
    <source>
        <dbReference type="EMBL" id="MEE7490552.1"/>
    </source>
</evidence>
<keyword evidence="8" id="KW-1185">Reference proteome</keyword>
<proteinExistence type="predicted"/>
<feature type="transmembrane region" description="Helical" evidence="6">
    <location>
        <begin position="85"/>
        <end position="104"/>
    </location>
</feature>
<feature type="transmembrane region" description="Helical" evidence="6">
    <location>
        <begin position="57"/>
        <end position="79"/>
    </location>
</feature>
<dbReference type="NCBIfam" id="TIGR00374">
    <property type="entry name" value="flippase-like domain"/>
    <property type="match status" value="1"/>
</dbReference>
<evidence type="ECO:0000256" key="3">
    <source>
        <dbReference type="ARBA" id="ARBA00022692"/>
    </source>
</evidence>
<evidence type="ECO:0000256" key="6">
    <source>
        <dbReference type="SAM" id="Phobius"/>
    </source>
</evidence>
<evidence type="ECO:0000256" key="2">
    <source>
        <dbReference type="ARBA" id="ARBA00022475"/>
    </source>
</evidence>
<dbReference type="EMBL" id="MLCA01000002">
    <property type="protein sequence ID" value="MEE7490552.1"/>
    <property type="molecule type" value="Genomic_DNA"/>
</dbReference>
<dbReference type="RefSeq" id="WP_331301543.1">
    <property type="nucleotide sequence ID" value="NZ_MLCA01000002.1"/>
</dbReference>
<feature type="transmembrane region" description="Helical" evidence="6">
    <location>
        <begin position="230"/>
        <end position="255"/>
    </location>
</feature>